<dbReference type="EMBL" id="NFDL01000108">
    <property type="protein sequence ID" value="OTY36647.1"/>
    <property type="molecule type" value="Genomic_DNA"/>
</dbReference>
<evidence type="ECO:0000313" key="2">
    <source>
        <dbReference type="EMBL" id="OTY36647.1"/>
    </source>
</evidence>
<evidence type="ECO:0000259" key="1">
    <source>
        <dbReference type="Pfam" id="PF01381"/>
    </source>
</evidence>
<comment type="caution">
    <text evidence="2">The sequence shown here is derived from an EMBL/GenBank/DDBJ whole genome shotgun (WGS) entry which is preliminary data.</text>
</comment>
<organism evidence="2 3">
    <name type="scientific">Bacillus thuringiensis serovar pingluonsis</name>
    <dbReference type="NCBI Taxonomy" id="180881"/>
    <lineage>
        <taxon>Bacteria</taxon>
        <taxon>Bacillati</taxon>
        <taxon>Bacillota</taxon>
        <taxon>Bacilli</taxon>
        <taxon>Bacillales</taxon>
        <taxon>Bacillaceae</taxon>
        <taxon>Bacillus</taxon>
        <taxon>Bacillus cereus group</taxon>
    </lineage>
</organism>
<dbReference type="GO" id="GO:0003677">
    <property type="term" value="F:DNA binding"/>
    <property type="evidence" value="ECO:0007669"/>
    <property type="project" value="InterPro"/>
</dbReference>
<dbReference type="InterPro" id="IPR010982">
    <property type="entry name" value="Lambda_DNA-bd_dom_sf"/>
</dbReference>
<dbReference type="Pfam" id="PF01381">
    <property type="entry name" value="HTH_3"/>
    <property type="match status" value="1"/>
</dbReference>
<dbReference type="RefSeq" id="WP_088120424.1">
    <property type="nucleotide sequence ID" value="NZ_NFDL01000108.1"/>
</dbReference>
<reference evidence="2 3" key="1">
    <citation type="submission" date="2016-10" db="EMBL/GenBank/DDBJ databases">
        <title>Comparative genomics of Bacillus thuringiensis reveals a path to pathogens against multiple invertebrate hosts.</title>
        <authorList>
            <person name="Zheng J."/>
            <person name="Gao Q."/>
            <person name="Liu H."/>
            <person name="Peng D."/>
            <person name="Ruan L."/>
            <person name="Sun M."/>
        </authorList>
    </citation>
    <scope>NUCLEOTIDE SEQUENCE [LARGE SCALE GENOMIC DNA]</scope>
    <source>
        <strain evidence="2">BGSC 4BX1</strain>
    </source>
</reference>
<proteinExistence type="predicted"/>
<sequence length="384" mass="45418">MKKLSKEIDNYLSSKNKTYTDLAKEIGVAKSTVSNWINKDKELSVYTFSKITNVVFTNDKDKQEQKIIEYLKTLDDRLNINVKVAFALAHLNDHSTLMEQIYEMCKENNDLEMKRLANVFNLYIERLNGKNVREVYLNIEKARAKNNKKNYDIEIFCDILSMLILCDLGDFGLMEGYKIRIEDNIRFVTNVYLKQLYGFWVKELWSYAVLRKDKNLEFERENRHLRTSKDLNFFPVMEALLNIRSGENVMFSDYKKALYFFQEALYVLNGAKSSLKYNIALNDINFIRIVWWKDLDKIDFEKLHLAEYALYLIKLGKFQQAIYILEQIRLKNGELTPLQTCYMGMAKKDVQIIKKSIDMFKANNDFLYVKFAEGIYNEYAESII</sequence>
<evidence type="ECO:0000313" key="3">
    <source>
        <dbReference type="Proteomes" id="UP000195089"/>
    </source>
</evidence>
<feature type="domain" description="HTH cro/C1-type" evidence="1">
    <location>
        <begin position="15"/>
        <end position="53"/>
    </location>
</feature>
<dbReference type="Gene3D" id="1.10.260.40">
    <property type="entry name" value="lambda repressor-like DNA-binding domains"/>
    <property type="match status" value="1"/>
</dbReference>
<accession>A0A243B2C3</accession>
<dbReference type="Pfam" id="PF22871">
    <property type="entry name" value="AimR"/>
    <property type="match status" value="1"/>
</dbReference>
<dbReference type="CDD" id="cd00093">
    <property type="entry name" value="HTH_XRE"/>
    <property type="match status" value="1"/>
</dbReference>
<dbReference type="InterPro" id="IPR001387">
    <property type="entry name" value="Cro/C1-type_HTH"/>
</dbReference>
<protein>
    <submittedName>
        <fullName evidence="2">Transcriptional regulator</fullName>
    </submittedName>
</protein>
<dbReference type="AlphaFoldDB" id="A0A243B2C3"/>
<dbReference type="NCBIfam" id="NF038310">
    <property type="entry name" value="lysogeny_AimR"/>
    <property type="match status" value="1"/>
</dbReference>
<gene>
    <name evidence="2" type="ORF">BK742_24310</name>
</gene>
<dbReference type="Proteomes" id="UP000195089">
    <property type="component" value="Unassembled WGS sequence"/>
</dbReference>
<dbReference type="InterPro" id="IPR047705">
    <property type="entry name" value="AimR-like"/>
</dbReference>
<name>A0A243B2C3_BACTU</name>